<dbReference type="InterPro" id="IPR020053">
    <property type="entry name" value="Ribosome-bd_factorA_CS"/>
</dbReference>
<evidence type="ECO:0000313" key="3">
    <source>
        <dbReference type="EMBL" id="TDO19137.1"/>
    </source>
</evidence>
<dbReference type="HAMAP" id="MF_00003">
    <property type="entry name" value="RbfA"/>
    <property type="match status" value="1"/>
</dbReference>
<evidence type="ECO:0000256" key="2">
    <source>
        <dbReference type="HAMAP-Rule" id="MF_00003"/>
    </source>
</evidence>
<comment type="subcellular location">
    <subcellularLocation>
        <location evidence="2">Cytoplasm</location>
    </subcellularLocation>
</comment>
<comment type="similarity">
    <text evidence="2">Belongs to the RbfA family.</text>
</comment>
<reference evidence="3 4" key="1">
    <citation type="submission" date="2019-03" db="EMBL/GenBank/DDBJ databases">
        <title>Genomic Encyclopedia of Archaeal and Bacterial Type Strains, Phase II (KMG-II): from individual species to whole genera.</title>
        <authorList>
            <person name="Goeker M."/>
        </authorList>
    </citation>
    <scope>NUCLEOTIDE SEQUENCE [LARGE SCALE GENOMIC DNA]</scope>
    <source>
        <strain evidence="3 4">ATCC 700618</strain>
    </source>
</reference>
<comment type="subunit">
    <text evidence="2">Monomer. Binds 30S ribosomal subunits, but not 50S ribosomal subunits or 70S ribosomes.</text>
</comment>
<evidence type="ECO:0000256" key="1">
    <source>
        <dbReference type="ARBA" id="ARBA00022517"/>
    </source>
</evidence>
<protein>
    <recommendedName>
        <fullName evidence="2">Ribosome-binding factor A</fullName>
    </recommendedName>
</protein>
<dbReference type="PANTHER" id="PTHR33515">
    <property type="entry name" value="RIBOSOME-BINDING FACTOR A, CHLOROPLASTIC-RELATED"/>
    <property type="match status" value="1"/>
</dbReference>
<dbReference type="Pfam" id="PF02033">
    <property type="entry name" value="RBFA"/>
    <property type="match status" value="1"/>
</dbReference>
<dbReference type="InterPro" id="IPR023799">
    <property type="entry name" value="RbfA_dom_sf"/>
</dbReference>
<dbReference type="GO" id="GO:0043024">
    <property type="term" value="F:ribosomal small subunit binding"/>
    <property type="evidence" value="ECO:0007669"/>
    <property type="project" value="TreeGrafter"/>
</dbReference>
<dbReference type="Gene3D" id="3.30.300.20">
    <property type="match status" value="1"/>
</dbReference>
<organism evidence="3 4">
    <name type="scientific">Mycoplasma testudineum</name>
    <dbReference type="NCBI Taxonomy" id="244584"/>
    <lineage>
        <taxon>Bacteria</taxon>
        <taxon>Bacillati</taxon>
        <taxon>Mycoplasmatota</taxon>
        <taxon>Mollicutes</taxon>
        <taxon>Mycoplasmataceae</taxon>
        <taxon>Mycoplasma</taxon>
    </lineage>
</organism>
<evidence type="ECO:0000313" key="4">
    <source>
        <dbReference type="Proteomes" id="UP000295518"/>
    </source>
</evidence>
<dbReference type="OrthoDB" id="384689at2"/>
<dbReference type="EMBL" id="SNWN01000015">
    <property type="protein sequence ID" value="TDO19137.1"/>
    <property type="molecule type" value="Genomic_DNA"/>
</dbReference>
<gene>
    <name evidence="2" type="primary">rbfA</name>
    <name evidence="3" type="ORF">EI74_0787</name>
</gene>
<dbReference type="PANTHER" id="PTHR33515:SF1">
    <property type="entry name" value="RIBOSOME-BINDING FACTOR A, CHLOROPLASTIC-RELATED"/>
    <property type="match status" value="1"/>
</dbReference>
<dbReference type="InterPro" id="IPR015946">
    <property type="entry name" value="KH_dom-like_a/b"/>
</dbReference>
<dbReference type="GO" id="GO:0030490">
    <property type="term" value="P:maturation of SSU-rRNA"/>
    <property type="evidence" value="ECO:0007669"/>
    <property type="project" value="UniProtKB-UniRule"/>
</dbReference>
<dbReference type="AlphaFoldDB" id="A0A4R6IC49"/>
<comment type="function">
    <text evidence="2">One of several proteins that assist in the late maturation steps of the functional core of the 30S ribosomal subunit. Associates with free 30S ribosomal subunits (but not with 30S subunits that are part of 70S ribosomes or polysomes). Required for efficient processing of 16S rRNA. May interact with the 5'-terminal helix region of 16S rRNA.</text>
</comment>
<dbReference type="InterPro" id="IPR000238">
    <property type="entry name" value="RbfA"/>
</dbReference>
<accession>A0A4R6IC49</accession>
<sequence length="112" mass="13146">MNKIQLQKKEKELMLNLSRIINDQVYKLKDTLVTVRDLRLSPSLDQAIVYVTFLDHENVNLEKLNSVKGFLKTELSQILPWRKIPNLIFKIDEVAKSAERIDRILDEIKKAE</sequence>
<name>A0A4R6IC49_9MOLU</name>
<keyword evidence="4" id="KW-1185">Reference proteome</keyword>
<comment type="caution">
    <text evidence="3">The sequence shown here is derived from an EMBL/GenBank/DDBJ whole genome shotgun (WGS) entry which is preliminary data.</text>
</comment>
<dbReference type="Proteomes" id="UP000295518">
    <property type="component" value="Unassembled WGS sequence"/>
</dbReference>
<dbReference type="SUPFAM" id="SSF89919">
    <property type="entry name" value="Ribosome-binding factor A, RbfA"/>
    <property type="match status" value="1"/>
</dbReference>
<keyword evidence="2" id="KW-0963">Cytoplasm</keyword>
<dbReference type="GO" id="GO:0005829">
    <property type="term" value="C:cytosol"/>
    <property type="evidence" value="ECO:0007669"/>
    <property type="project" value="TreeGrafter"/>
</dbReference>
<dbReference type="NCBIfam" id="TIGR00082">
    <property type="entry name" value="rbfA"/>
    <property type="match status" value="1"/>
</dbReference>
<proteinExistence type="inferred from homology"/>
<dbReference type="PROSITE" id="PS01319">
    <property type="entry name" value="RBFA"/>
    <property type="match status" value="1"/>
</dbReference>
<dbReference type="RefSeq" id="WP_094254905.1">
    <property type="nucleotide sequence ID" value="NZ_NNCE01000007.1"/>
</dbReference>
<keyword evidence="1 2" id="KW-0690">Ribosome biogenesis</keyword>